<dbReference type="EMBL" id="WEIO01000002">
    <property type="protein sequence ID" value="KAB7708234.1"/>
    <property type="molecule type" value="Genomic_DNA"/>
</dbReference>
<dbReference type="GO" id="GO:0008641">
    <property type="term" value="F:ubiquitin-like modifier activating enzyme activity"/>
    <property type="evidence" value="ECO:0007669"/>
    <property type="project" value="InterPro"/>
</dbReference>
<dbReference type="PANTHER" id="PTHR10953:SF102">
    <property type="entry name" value="ADENYLYLTRANSFERASE AND SULFURTRANSFERASE MOCS3"/>
    <property type="match status" value="1"/>
</dbReference>
<dbReference type="PANTHER" id="PTHR10953">
    <property type="entry name" value="UBIQUITIN-ACTIVATING ENZYME E1"/>
    <property type="match status" value="1"/>
</dbReference>
<dbReference type="GO" id="GO:0004792">
    <property type="term" value="F:thiosulfate-cyanide sulfurtransferase activity"/>
    <property type="evidence" value="ECO:0007669"/>
    <property type="project" value="TreeGrafter"/>
</dbReference>
<evidence type="ECO:0000313" key="3">
    <source>
        <dbReference type="EMBL" id="KAB7708234.1"/>
    </source>
</evidence>
<accession>A0A6I1FP66</accession>
<dbReference type="AlphaFoldDB" id="A0A6I1FP66"/>
<dbReference type="GO" id="GO:0005829">
    <property type="term" value="C:cytosol"/>
    <property type="evidence" value="ECO:0007669"/>
    <property type="project" value="TreeGrafter"/>
</dbReference>
<reference evidence="3 4" key="1">
    <citation type="submission" date="2019-10" db="EMBL/GenBank/DDBJ databases">
        <title>Bacillus aerolatum sp. nov., isolated from bioaerosol of sport playgrounds.</title>
        <authorList>
            <person name="Chen P."/>
            <person name="Zhang G."/>
        </authorList>
    </citation>
    <scope>NUCLEOTIDE SEQUENCE [LARGE SCALE GENOMIC DNA]</scope>
    <source>
        <strain evidence="3 4">CX253</strain>
    </source>
</reference>
<dbReference type="GO" id="GO:0008146">
    <property type="term" value="F:sulfotransferase activity"/>
    <property type="evidence" value="ECO:0007669"/>
    <property type="project" value="TreeGrafter"/>
</dbReference>
<dbReference type="SUPFAM" id="SSF69572">
    <property type="entry name" value="Activating enzymes of the ubiquitin-like proteins"/>
    <property type="match status" value="1"/>
</dbReference>
<evidence type="ECO:0000313" key="4">
    <source>
        <dbReference type="Proteomes" id="UP000429595"/>
    </source>
</evidence>
<name>A0A6I1FP66_9BACI</name>
<evidence type="ECO:0000256" key="1">
    <source>
        <dbReference type="ARBA" id="ARBA00009919"/>
    </source>
</evidence>
<dbReference type="RefSeq" id="WP_152150219.1">
    <property type="nucleotide sequence ID" value="NZ_WEIO01000002.1"/>
</dbReference>
<comment type="similarity">
    <text evidence="1">Belongs to the HesA/MoeB/ThiF family.</text>
</comment>
<feature type="domain" description="THIF-type NAD/FAD binding fold" evidence="2">
    <location>
        <begin position="15"/>
        <end position="239"/>
    </location>
</feature>
<dbReference type="InterPro" id="IPR045886">
    <property type="entry name" value="ThiF/MoeB/HesA"/>
</dbReference>
<protein>
    <submittedName>
        <fullName evidence="3">Thiamine biosynthesis protein MoeB</fullName>
    </submittedName>
</protein>
<sequence length="337" mass="37038">MHNRYSRQELFLKEKQPFANKHVLLVGAGALGSALAEMLVRAGIGRLTIIDRDYVDWTNLQRQQLYKEQDAQERLPKAEAAKKRLEEINSDVFISAVTADGGPEELSALMNAHLPDLLLDGTDNFETRFLINDLSQKYNVPWIYGACVGSQGISCVIVPGETPCLACLLDVLPAEGMTCDTAGIIAPAVQMTTAIQGAEALKILAGRWEEVSRELVSFDLWKNTYSSIKIASLKKASCPSCGKEASHPYLSEANRTRTAVLCGRDTVQVRPSEERAFNLSQLALTMEQHGTKVKTNGFLLSAIVSGKRIVLFQDGRMLIHGTKNTADAKKLYQQLLG</sequence>
<dbReference type="GO" id="GO:0016779">
    <property type="term" value="F:nucleotidyltransferase activity"/>
    <property type="evidence" value="ECO:0007669"/>
    <property type="project" value="TreeGrafter"/>
</dbReference>
<dbReference type="Pfam" id="PF00899">
    <property type="entry name" value="ThiF"/>
    <property type="match status" value="1"/>
</dbReference>
<keyword evidence="4" id="KW-1185">Reference proteome</keyword>
<dbReference type="InterPro" id="IPR000594">
    <property type="entry name" value="ThiF_NAD_FAD-bd"/>
</dbReference>
<dbReference type="InterPro" id="IPR035985">
    <property type="entry name" value="Ubiquitin-activating_enz"/>
</dbReference>
<gene>
    <name evidence="3" type="ORF">F9802_05920</name>
</gene>
<dbReference type="Gene3D" id="3.40.50.720">
    <property type="entry name" value="NAD(P)-binding Rossmann-like Domain"/>
    <property type="match status" value="1"/>
</dbReference>
<dbReference type="CDD" id="cd00757">
    <property type="entry name" value="ThiF_MoeB_HesA_family"/>
    <property type="match status" value="1"/>
</dbReference>
<evidence type="ECO:0000259" key="2">
    <source>
        <dbReference type="Pfam" id="PF00899"/>
    </source>
</evidence>
<dbReference type="FunFam" id="3.40.50.720:FF:000080">
    <property type="entry name" value="Thiazole biosynthesis adenylyltransferase ThiF"/>
    <property type="match status" value="1"/>
</dbReference>
<comment type="caution">
    <text evidence="3">The sequence shown here is derived from an EMBL/GenBank/DDBJ whole genome shotgun (WGS) entry which is preliminary data.</text>
</comment>
<dbReference type="Proteomes" id="UP000429595">
    <property type="component" value="Unassembled WGS sequence"/>
</dbReference>
<organism evidence="3 4">
    <name type="scientific">Bacillus aerolatus</name>
    <dbReference type="NCBI Taxonomy" id="2653354"/>
    <lineage>
        <taxon>Bacteria</taxon>
        <taxon>Bacillati</taxon>
        <taxon>Bacillota</taxon>
        <taxon>Bacilli</taxon>
        <taxon>Bacillales</taxon>
        <taxon>Bacillaceae</taxon>
        <taxon>Bacillus</taxon>
    </lineage>
</organism>
<proteinExistence type="inferred from homology"/>